<feature type="compositionally biased region" description="Low complexity" evidence="10">
    <location>
        <begin position="160"/>
        <end position="174"/>
    </location>
</feature>
<reference evidence="12 13" key="1">
    <citation type="submission" date="2015-01" db="EMBL/GenBank/DDBJ databases">
        <title>The Genome Sequence of Exophiala spinifera CBS89968.</title>
        <authorList>
            <consortium name="The Broad Institute Genomics Platform"/>
            <person name="Cuomo C."/>
            <person name="de Hoog S."/>
            <person name="Gorbushina A."/>
            <person name="Stielow B."/>
            <person name="Teixiera M."/>
            <person name="Abouelleil A."/>
            <person name="Chapman S.B."/>
            <person name="Priest M."/>
            <person name="Young S.K."/>
            <person name="Wortman J."/>
            <person name="Nusbaum C."/>
            <person name="Birren B."/>
        </authorList>
    </citation>
    <scope>NUCLEOTIDE SEQUENCE [LARGE SCALE GENOMIC DNA]</scope>
    <source>
        <strain evidence="12 13">CBS 89968</strain>
    </source>
</reference>
<comment type="subcellular location">
    <subcellularLocation>
        <location evidence="1">Nucleus</location>
    </subcellularLocation>
</comment>
<dbReference type="RefSeq" id="XP_016232176.1">
    <property type="nucleotide sequence ID" value="XM_016383553.1"/>
</dbReference>
<gene>
    <name evidence="12" type="ORF">PV08_09234</name>
</gene>
<dbReference type="HOGENOM" id="CLU_021761_0_1_1"/>
<dbReference type="PANTHER" id="PTHR10071:SF335">
    <property type="entry name" value="IRON-SENSING TRANSCRIPTIONAL REPRESSOR-RELATED"/>
    <property type="match status" value="1"/>
</dbReference>
<dbReference type="GO" id="GO:0000122">
    <property type="term" value="P:negative regulation of transcription by RNA polymerase II"/>
    <property type="evidence" value="ECO:0007669"/>
    <property type="project" value="TreeGrafter"/>
</dbReference>
<dbReference type="PROSITE" id="PS00344">
    <property type="entry name" value="GATA_ZN_FINGER_1"/>
    <property type="match status" value="2"/>
</dbReference>
<dbReference type="InterPro" id="IPR013088">
    <property type="entry name" value="Znf_NHR/GATA"/>
</dbReference>
<dbReference type="GeneID" id="27336317"/>
<feature type="region of interest" description="Disordered" evidence="10">
    <location>
        <begin position="308"/>
        <end position="400"/>
    </location>
</feature>
<dbReference type="SUPFAM" id="SSF57716">
    <property type="entry name" value="Glucocorticoid receptor-like (DNA-binding domain)"/>
    <property type="match status" value="2"/>
</dbReference>
<feature type="region of interest" description="Disordered" evidence="10">
    <location>
        <begin position="137"/>
        <end position="186"/>
    </location>
</feature>
<proteinExistence type="predicted"/>
<dbReference type="AlphaFoldDB" id="A0A0D2AZV3"/>
<evidence type="ECO:0000256" key="4">
    <source>
        <dbReference type="ARBA" id="ARBA00022771"/>
    </source>
</evidence>
<dbReference type="FunFam" id="3.30.50.10:FF:000007">
    <property type="entry name" value="Nitrogen regulatory AreA, N-terminal"/>
    <property type="match status" value="1"/>
</dbReference>
<dbReference type="Pfam" id="PF00320">
    <property type="entry name" value="GATA"/>
    <property type="match status" value="2"/>
</dbReference>
<dbReference type="PRINTS" id="PR00619">
    <property type="entry name" value="GATAZNFINGER"/>
</dbReference>
<dbReference type="CDD" id="cd00202">
    <property type="entry name" value="ZnF_GATA"/>
    <property type="match status" value="2"/>
</dbReference>
<dbReference type="STRING" id="91928.A0A0D2AZV3"/>
<feature type="region of interest" description="Disordered" evidence="10">
    <location>
        <begin position="1"/>
        <end position="96"/>
    </location>
</feature>
<sequence>MLAVRSPMDALPRSASLGPERDSLMRHPSAEDLDAAHQLVSSARGERHGSQPQVSVYEGHVSDAATTESSHPSQPSPRPEATDTPRVSHEQVEHQEDSIVLGQVCSNCGTTKTPLWRRSPTGTTICNACGLYLKTRNTPRPTTFKRPASATPGESPRQRATTSPVAATSPSSTSNQPASIPYRVPEHTPGSCPGGGNCNGAGGAEGCSGCPAYNNRVARSTNPAAVAATSVPRPPSEEAAPSTSAVPPQSQFQHINVDPPSQPSPGNTLVVACKNCGTTVTPLWRRDEQGHPICNACGLYHKLHGAHRPVQMKKSTIKRRKRVVPAYPDVQRPDAASSQKTVSISPEPVSPEQVAYPESADASPAPKRRRPPPTVDYTGYVPETAVNSNTQQSTPRPPEEYRLQTQLAAAAAATTTESMHLDPALTDTNGRRNQEQEVGANSERDQELLRAERRAQLMREAEVMRAALRAKEREIDDLT</sequence>
<dbReference type="GO" id="GO:0000978">
    <property type="term" value="F:RNA polymerase II cis-regulatory region sequence-specific DNA binding"/>
    <property type="evidence" value="ECO:0007669"/>
    <property type="project" value="TreeGrafter"/>
</dbReference>
<keyword evidence="13" id="KW-1185">Reference proteome</keyword>
<dbReference type="GO" id="GO:0008270">
    <property type="term" value="F:zinc ion binding"/>
    <property type="evidence" value="ECO:0007669"/>
    <property type="project" value="UniProtKB-KW"/>
</dbReference>
<evidence type="ECO:0000256" key="3">
    <source>
        <dbReference type="ARBA" id="ARBA00022737"/>
    </source>
</evidence>
<name>A0A0D2AZV3_9EURO</name>
<evidence type="ECO:0000256" key="5">
    <source>
        <dbReference type="ARBA" id="ARBA00022833"/>
    </source>
</evidence>
<dbReference type="Gene3D" id="3.30.50.10">
    <property type="entry name" value="Erythroid Transcription Factor GATA-1, subunit A"/>
    <property type="match status" value="2"/>
</dbReference>
<protein>
    <recommendedName>
        <fullName evidence="11">GATA-type domain-containing protein</fullName>
    </recommendedName>
</protein>
<evidence type="ECO:0000259" key="11">
    <source>
        <dbReference type="PROSITE" id="PS50114"/>
    </source>
</evidence>
<evidence type="ECO:0000256" key="9">
    <source>
        <dbReference type="PROSITE-ProRule" id="PRU00094"/>
    </source>
</evidence>
<evidence type="ECO:0000256" key="10">
    <source>
        <dbReference type="SAM" id="MobiDB-lite"/>
    </source>
</evidence>
<dbReference type="GO" id="GO:0000981">
    <property type="term" value="F:DNA-binding transcription factor activity, RNA polymerase II-specific"/>
    <property type="evidence" value="ECO:0007669"/>
    <property type="project" value="TreeGrafter"/>
</dbReference>
<dbReference type="GO" id="GO:0045944">
    <property type="term" value="P:positive regulation of transcription by RNA polymerase II"/>
    <property type="evidence" value="ECO:0007669"/>
    <property type="project" value="TreeGrafter"/>
</dbReference>
<keyword evidence="6" id="KW-0805">Transcription regulation</keyword>
<keyword evidence="5" id="KW-0862">Zinc</keyword>
<dbReference type="GO" id="GO:0034757">
    <property type="term" value="P:negative regulation of iron ion transport"/>
    <property type="evidence" value="ECO:0007669"/>
    <property type="project" value="UniProtKB-ARBA"/>
</dbReference>
<dbReference type="InterPro" id="IPR039355">
    <property type="entry name" value="Transcription_factor_GATA"/>
</dbReference>
<organism evidence="12 13">
    <name type="scientific">Exophiala spinifera</name>
    <dbReference type="NCBI Taxonomy" id="91928"/>
    <lineage>
        <taxon>Eukaryota</taxon>
        <taxon>Fungi</taxon>
        <taxon>Dikarya</taxon>
        <taxon>Ascomycota</taxon>
        <taxon>Pezizomycotina</taxon>
        <taxon>Eurotiomycetes</taxon>
        <taxon>Chaetothyriomycetidae</taxon>
        <taxon>Chaetothyriales</taxon>
        <taxon>Herpotrichiellaceae</taxon>
        <taxon>Exophiala</taxon>
    </lineage>
</organism>
<feature type="region of interest" description="Disordered" evidence="10">
    <location>
        <begin position="225"/>
        <end position="263"/>
    </location>
</feature>
<keyword evidence="4 9" id="KW-0863">Zinc-finger</keyword>
<feature type="compositionally biased region" description="Basic and acidic residues" evidence="10">
    <location>
        <begin position="80"/>
        <end position="96"/>
    </location>
</feature>
<feature type="compositionally biased region" description="Polar residues" evidence="10">
    <location>
        <begin position="64"/>
        <end position="73"/>
    </location>
</feature>
<evidence type="ECO:0000256" key="7">
    <source>
        <dbReference type="ARBA" id="ARBA00023163"/>
    </source>
</evidence>
<feature type="compositionally biased region" description="Polar residues" evidence="10">
    <location>
        <begin position="241"/>
        <end position="254"/>
    </location>
</feature>
<dbReference type="FunFam" id="3.30.50.10:FF:000039">
    <property type="entry name" value="Siderophore transcription factor SreA"/>
    <property type="match status" value="1"/>
</dbReference>
<feature type="domain" description="GATA-type" evidence="11">
    <location>
        <begin position="102"/>
        <end position="152"/>
    </location>
</feature>
<dbReference type="PROSITE" id="PS50114">
    <property type="entry name" value="GATA_ZN_FINGER_2"/>
    <property type="match status" value="2"/>
</dbReference>
<evidence type="ECO:0000313" key="13">
    <source>
        <dbReference type="Proteomes" id="UP000053328"/>
    </source>
</evidence>
<evidence type="ECO:0000256" key="6">
    <source>
        <dbReference type="ARBA" id="ARBA00023015"/>
    </source>
</evidence>
<keyword evidence="2" id="KW-0479">Metal-binding</keyword>
<evidence type="ECO:0000256" key="2">
    <source>
        <dbReference type="ARBA" id="ARBA00022723"/>
    </source>
</evidence>
<dbReference type="PANTHER" id="PTHR10071">
    <property type="entry name" value="TRANSCRIPTION FACTOR GATA FAMILY MEMBER"/>
    <property type="match status" value="1"/>
</dbReference>
<accession>A0A0D2AZV3</accession>
<dbReference type="OrthoDB" id="515401at2759"/>
<keyword evidence="3" id="KW-0677">Repeat</keyword>
<evidence type="ECO:0000256" key="1">
    <source>
        <dbReference type="ARBA" id="ARBA00004123"/>
    </source>
</evidence>
<feature type="compositionally biased region" description="Basic and acidic residues" evidence="10">
    <location>
        <begin position="19"/>
        <end position="30"/>
    </location>
</feature>
<dbReference type="InterPro" id="IPR000679">
    <property type="entry name" value="Znf_GATA"/>
</dbReference>
<feature type="region of interest" description="Disordered" evidence="10">
    <location>
        <begin position="422"/>
        <end position="447"/>
    </location>
</feature>
<evidence type="ECO:0000313" key="12">
    <source>
        <dbReference type="EMBL" id="KIW11960.1"/>
    </source>
</evidence>
<dbReference type="SMART" id="SM00401">
    <property type="entry name" value="ZnF_GATA"/>
    <property type="match status" value="2"/>
</dbReference>
<dbReference type="VEuPathDB" id="FungiDB:PV08_09234"/>
<dbReference type="Proteomes" id="UP000053328">
    <property type="component" value="Unassembled WGS sequence"/>
</dbReference>
<feature type="compositionally biased region" description="Basic residues" evidence="10">
    <location>
        <begin position="308"/>
        <end position="323"/>
    </location>
</feature>
<evidence type="ECO:0000256" key="8">
    <source>
        <dbReference type="ARBA" id="ARBA00023242"/>
    </source>
</evidence>
<dbReference type="GO" id="GO:0005634">
    <property type="term" value="C:nucleus"/>
    <property type="evidence" value="ECO:0007669"/>
    <property type="project" value="UniProtKB-SubCell"/>
</dbReference>
<keyword evidence="8" id="KW-0539">Nucleus</keyword>
<keyword evidence="7" id="KW-0804">Transcription</keyword>
<feature type="domain" description="GATA-type" evidence="11">
    <location>
        <begin position="273"/>
        <end position="320"/>
    </location>
</feature>
<feature type="compositionally biased region" description="Polar residues" evidence="10">
    <location>
        <begin position="385"/>
        <end position="394"/>
    </location>
</feature>
<dbReference type="EMBL" id="KN847498">
    <property type="protein sequence ID" value="KIW11960.1"/>
    <property type="molecule type" value="Genomic_DNA"/>
</dbReference>
<dbReference type="GO" id="GO:0006879">
    <property type="term" value="P:intracellular iron ion homeostasis"/>
    <property type="evidence" value="ECO:0007669"/>
    <property type="project" value="UniProtKB-ARBA"/>
</dbReference>